<dbReference type="PRINTS" id="PR00133">
    <property type="entry name" value="GLHYDRLASE3"/>
</dbReference>
<protein>
    <recommendedName>
        <fullName evidence="11">Probable beta-glucosidase F</fullName>
        <ecNumber evidence="4">3.2.1.21</ecNumber>
    </recommendedName>
    <alternativeName>
        <fullName evidence="12">Beta-D-glucoside glucohydrolase F</fullName>
    </alternativeName>
    <alternativeName>
        <fullName evidence="13">Cellobiase F</fullName>
    </alternativeName>
    <alternativeName>
        <fullName evidence="14">Gentiobiase F</fullName>
    </alternativeName>
</protein>
<evidence type="ECO:0000256" key="4">
    <source>
        <dbReference type="ARBA" id="ARBA00012744"/>
    </source>
</evidence>
<dbReference type="PANTHER" id="PTHR42715:SF2">
    <property type="entry name" value="BETA-GLUCOSIDASE F-RELATED"/>
    <property type="match status" value="1"/>
</dbReference>
<feature type="domain" description="Fibronectin type III-like" evidence="17">
    <location>
        <begin position="803"/>
        <end position="877"/>
    </location>
</feature>
<evidence type="ECO:0000313" key="19">
    <source>
        <dbReference type="Proteomes" id="UP000572817"/>
    </source>
</evidence>
<evidence type="ECO:0000256" key="15">
    <source>
        <dbReference type="SAM" id="MobiDB-lite"/>
    </source>
</evidence>
<evidence type="ECO:0000256" key="5">
    <source>
        <dbReference type="ARBA" id="ARBA00022801"/>
    </source>
</evidence>
<sequence length="900" mass="96390">MSVSMLCAASAQPFFLSLLSTPFFVRQASAQDLPSDPRYEAFQAAAADNQTTARIAVPDGYVAAPAYPAPYGGWVEEWSASYAKAAELVSQMTLAEKTNISTGTGYFMGRCVGNTGSALRLGFPQLCLQDSALGVKGTDNITAFPPGITVGATWNKDLMYARGVAIGQEFRGKGVNVYLGPTVGPLGRKPRGGRNWEGFGADPVLQAVGGALTIKAVQEQGVMATIKHFIANEQESYRMYNPFQPGISSNVDDRTMHELYMWPFAEGIRAGVASIMTAYNAVNGSACAQNSYNINHLLKDELGFQGFAMSDWLSQISGAASALAGLDMTMPGDPTVPLFGDAWWAFHLTEAALNGSVPMDRIDDMTTRIVAAWYQTGQDQDYPEPNFSTWTQDATGLLYPGALFSPSGVVNEFVNVQGDHAAVARTVSMEAVTMLKNENNTLPLSESTPLKVFGSAAEENPDGINSCSDKSCNKGTLGMGWGSGTAQLPYMDSPSDGLTGRAKNVTSYLTDSFPSNAVVNNGDVALVFITSDSGENYLSVEGNPGDRTASGLNAWHNGDKLVQDTADKYDTVIVIVQTVGPILLEEWIDLPSVKAVLFQHLPGQEAGESLTNVLFGDESPSGHLPYSIPYKEDDLPESVGIVGFELGQPQDTFSEGLYIDYRYLNKQNITPRYPFGHGLSYTSFNYSATISPGIELTSAPPTRPAKGTTPTYSTAIPEPSEAYEPDGFDKVWRYIYSWLSKSDADSAYEKRNSSSYPYPEGYSTEQTAGVAAGGAQGGNPALWDTAFNVTATITNTGNAPGKAVAQAYVQFPDGISYDTPIIQLRDFEKTATLQPGDSADVTLTITRKDISVWDVVSQNWVVPNVEGEYKIWIGESSGVLSLACSSTSLTCDGGLKSPVA</sequence>
<dbReference type="Proteomes" id="UP000572817">
    <property type="component" value="Unassembled WGS sequence"/>
</dbReference>
<dbReference type="InterPro" id="IPR001764">
    <property type="entry name" value="Glyco_hydro_3_N"/>
</dbReference>
<evidence type="ECO:0000256" key="6">
    <source>
        <dbReference type="ARBA" id="ARBA00023001"/>
    </source>
</evidence>
<evidence type="ECO:0000256" key="1">
    <source>
        <dbReference type="ARBA" id="ARBA00000448"/>
    </source>
</evidence>
<comment type="similarity">
    <text evidence="3">Belongs to the glycosyl hydrolase 3 family.</text>
</comment>
<keyword evidence="19" id="KW-1185">Reference proteome</keyword>
<dbReference type="AlphaFoldDB" id="A0A8H4MX01"/>
<dbReference type="EMBL" id="WWBZ02000073">
    <property type="protein sequence ID" value="KAF4302034.1"/>
    <property type="molecule type" value="Genomic_DNA"/>
</dbReference>
<dbReference type="InterPro" id="IPR013783">
    <property type="entry name" value="Ig-like_fold"/>
</dbReference>
<dbReference type="InterPro" id="IPR036881">
    <property type="entry name" value="Glyco_hydro_3_C_sf"/>
</dbReference>
<evidence type="ECO:0000256" key="3">
    <source>
        <dbReference type="ARBA" id="ARBA00005336"/>
    </source>
</evidence>
<comment type="catalytic activity">
    <reaction evidence="1">
        <text>Hydrolysis of terminal, non-reducing beta-D-glucosyl residues with release of beta-D-glucose.</text>
        <dbReference type="EC" id="3.2.1.21"/>
    </reaction>
</comment>
<feature type="chain" id="PRO_5034292429" description="Probable beta-glucosidase F" evidence="16">
    <location>
        <begin position="31"/>
        <end position="900"/>
    </location>
</feature>
<dbReference type="InterPro" id="IPR026891">
    <property type="entry name" value="Fn3-like"/>
</dbReference>
<dbReference type="PANTHER" id="PTHR42715">
    <property type="entry name" value="BETA-GLUCOSIDASE"/>
    <property type="match status" value="1"/>
</dbReference>
<dbReference type="Gene3D" id="3.40.50.1700">
    <property type="entry name" value="Glycoside hydrolase family 3 C-terminal domain"/>
    <property type="match status" value="1"/>
</dbReference>
<dbReference type="EC" id="3.2.1.21" evidence="4"/>
<evidence type="ECO:0000256" key="10">
    <source>
        <dbReference type="ARBA" id="ARBA00023326"/>
    </source>
</evidence>
<dbReference type="SUPFAM" id="SSF52279">
    <property type="entry name" value="Beta-D-glucan exohydrolase, C-terminal domain"/>
    <property type="match status" value="1"/>
</dbReference>
<dbReference type="InterPro" id="IPR002772">
    <property type="entry name" value="Glyco_hydro_3_C"/>
</dbReference>
<evidence type="ECO:0000259" key="17">
    <source>
        <dbReference type="SMART" id="SM01217"/>
    </source>
</evidence>
<evidence type="ECO:0000256" key="2">
    <source>
        <dbReference type="ARBA" id="ARBA00004987"/>
    </source>
</evidence>
<dbReference type="InterPro" id="IPR050288">
    <property type="entry name" value="Cellulose_deg_GH3"/>
</dbReference>
<dbReference type="SUPFAM" id="SSF51445">
    <property type="entry name" value="(Trans)glycosidases"/>
    <property type="match status" value="1"/>
</dbReference>
<dbReference type="Pfam" id="PF01915">
    <property type="entry name" value="Glyco_hydro_3_C"/>
    <property type="match status" value="1"/>
</dbReference>
<dbReference type="SMART" id="SM01217">
    <property type="entry name" value="Fn3_like"/>
    <property type="match status" value="1"/>
</dbReference>
<accession>A0A8H4MX01</accession>
<dbReference type="Gene3D" id="2.60.40.10">
    <property type="entry name" value="Immunoglobulins"/>
    <property type="match status" value="1"/>
</dbReference>
<keyword evidence="6" id="KW-0136">Cellulose degradation</keyword>
<evidence type="ECO:0000256" key="13">
    <source>
        <dbReference type="ARBA" id="ARBA00041600"/>
    </source>
</evidence>
<dbReference type="FunFam" id="3.20.20.300:FF:000002">
    <property type="entry name" value="Probable beta-glucosidase"/>
    <property type="match status" value="1"/>
</dbReference>
<feature type="region of interest" description="Disordered" evidence="15">
    <location>
        <begin position="695"/>
        <end position="721"/>
    </location>
</feature>
<keyword evidence="10" id="KW-0624">Polysaccharide degradation</keyword>
<dbReference type="OrthoDB" id="416222at2759"/>
<gene>
    <name evidence="18" type="ORF">GTA08_BOTSDO09849</name>
</gene>
<organism evidence="18 19">
    <name type="scientific">Botryosphaeria dothidea</name>
    <dbReference type="NCBI Taxonomy" id="55169"/>
    <lineage>
        <taxon>Eukaryota</taxon>
        <taxon>Fungi</taxon>
        <taxon>Dikarya</taxon>
        <taxon>Ascomycota</taxon>
        <taxon>Pezizomycotina</taxon>
        <taxon>Dothideomycetes</taxon>
        <taxon>Dothideomycetes incertae sedis</taxon>
        <taxon>Botryosphaeriales</taxon>
        <taxon>Botryosphaeriaceae</taxon>
        <taxon>Botryosphaeria</taxon>
    </lineage>
</organism>
<evidence type="ECO:0000313" key="18">
    <source>
        <dbReference type="EMBL" id="KAF4302034.1"/>
    </source>
</evidence>
<evidence type="ECO:0000256" key="7">
    <source>
        <dbReference type="ARBA" id="ARBA00023180"/>
    </source>
</evidence>
<dbReference type="InterPro" id="IPR017853">
    <property type="entry name" value="GH"/>
</dbReference>
<evidence type="ECO:0000256" key="16">
    <source>
        <dbReference type="SAM" id="SignalP"/>
    </source>
</evidence>
<evidence type="ECO:0000256" key="11">
    <source>
        <dbReference type="ARBA" id="ARBA00039577"/>
    </source>
</evidence>
<evidence type="ECO:0000256" key="9">
    <source>
        <dbReference type="ARBA" id="ARBA00023295"/>
    </source>
</evidence>
<comment type="caution">
    <text evidence="18">The sequence shown here is derived from an EMBL/GenBank/DDBJ whole genome shotgun (WGS) entry which is preliminary data.</text>
</comment>
<proteinExistence type="inferred from homology"/>
<dbReference type="FunFam" id="3.40.50.1700:FF:000003">
    <property type="entry name" value="Probable beta-glucosidase"/>
    <property type="match status" value="1"/>
</dbReference>
<dbReference type="GO" id="GO:0030245">
    <property type="term" value="P:cellulose catabolic process"/>
    <property type="evidence" value="ECO:0007669"/>
    <property type="project" value="UniProtKB-KW"/>
</dbReference>
<keyword evidence="8" id="KW-0119">Carbohydrate metabolism</keyword>
<evidence type="ECO:0000256" key="12">
    <source>
        <dbReference type="ARBA" id="ARBA00041270"/>
    </source>
</evidence>
<evidence type="ECO:0000256" key="8">
    <source>
        <dbReference type="ARBA" id="ARBA00023277"/>
    </source>
</evidence>
<keyword evidence="7" id="KW-0325">Glycoprotein</keyword>
<keyword evidence="16" id="KW-0732">Signal</keyword>
<feature type="signal peptide" evidence="16">
    <location>
        <begin position="1"/>
        <end position="30"/>
    </location>
</feature>
<dbReference type="GO" id="GO:0008422">
    <property type="term" value="F:beta-glucosidase activity"/>
    <property type="evidence" value="ECO:0007669"/>
    <property type="project" value="UniProtKB-EC"/>
</dbReference>
<reference evidence="18" key="1">
    <citation type="submission" date="2020-04" db="EMBL/GenBank/DDBJ databases">
        <title>Genome Assembly and Annotation of Botryosphaeria dothidea sdau 11-99, a Latent Pathogen of Apple Fruit Ring Rot in China.</title>
        <authorList>
            <person name="Yu C."/>
            <person name="Diao Y."/>
            <person name="Lu Q."/>
            <person name="Zhao J."/>
            <person name="Cui S."/>
            <person name="Peng C."/>
            <person name="He B."/>
            <person name="Liu H."/>
        </authorList>
    </citation>
    <scope>NUCLEOTIDE SEQUENCE [LARGE SCALE GENOMIC DNA]</scope>
    <source>
        <strain evidence="18">Sdau11-99</strain>
    </source>
</reference>
<dbReference type="Pfam" id="PF14310">
    <property type="entry name" value="Fn3-like"/>
    <property type="match status" value="1"/>
</dbReference>
<dbReference type="InterPro" id="IPR036962">
    <property type="entry name" value="Glyco_hydro_3_N_sf"/>
</dbReference>
<evidence type="ECO:0000256" key="14">
    <source>
        <dbReference type="ARBA" id="ARBA00041810"/>
    </source>
</evidence>
<keyword evidence="5 18" id="KW-0378">Hydrolase</keyword>
<name>A0A8H4MX01_9PEZI</name>
<comment type="pathway">
    <text evidence="2">Glycan metabolism; cellulose degradation.</text>
</comment>
<dbReference type="Gene3D" id="3.20.20.300">
    <property type="entry name" value="Glycoside hydrolase, family 3, N-terminal domain"/>
    <property type="match status" value="1"/>
</dbReference>
<dbReference type="Pfam" id="PF00933">
    <property type="entry name" value="Glyco_hydro_3"/>
    <property type="match status" value="1"/>
</dbReference>
<keyword evidence="9" id="KW-0326">Glycosidase</keyword>